<keyword evidence="3" id="KW-0813">Transport</keyword>
<feature type="compositionally biased region" description="Polar residues" evidence="5">
    <location>
        <begin position="564"/>
        <end position="575"/>
    </location>
</feature>
<evidence type="ECO:0000256" key="5">
    <source>
        <dbReference type="SAM" id="MobiDB-lite"/>
    </source>
</evidence>
<comment type="similarity">
    <text evidence="2">Belongs to the NUP186/NUP192/NUP205 family.</text>
</comment>
<dbReference type="PANTHER" id="PTHR31344">
    <property type="entry name" value="NUCLEAR PORE COMPLEX PROTEIN NUP205"/>
    <property type="match status" value="1"/>
</dbReference>
<dbReference type="STRING" id="342668.A0A2P6FH30"/>
<dbReference type="EMBL" id="KV460289">
    <property type="protein sequence ID" value="PQM43953.1"/>
    <property type="molecule type" value="Genomic_DNA"/>
</dbReference>
<dbReference type="GeneID" id="28843963"/>
<evidence type="ECO:0000313" key="6">
    <source>
        <dbReference type="EMBL" id="PQM43953.1"/>
    </source>
</evidence>
<dbReference type="GO" id="GO:0017056">
    <property type="term" value="F:structural constituent of nuclear pore"/>
    <property type="evidence" value="ECO:0007669"/>
    <property type="project" value="TreeGrafter"/>
</dbReference>
<dbReference type="PANTHER" id="PTHR31344:SF0">
    <property type="entry name" value="NUCLEAR PORE COMPLEX PROTEIN NUP205"/>
    <property type="match status" value="1"/>
</dbReference>
<dbReference type="RefSeq" id="XP_059320280.1">
    <property type="nucleotide sequence ID" value="XM_059464297.1"/>
</dbReference>
<keyword evidence="7" id="KW-1185">Reference proteome</keyword>
<organism evidence="6 7">
    <name type="scientific">Pseudogymnoascus verrucosus</name>
    <dbReference type="NCBI Taxonomy" id="342668"/>
    <lineage>
        <taxon>Eukaryota</taxon>
        <taxon>Fungi</taxon>
        <taxon>Dikarya</taxon>
        <taxon>Ascomycota</taxon>
        <taxon>Pezizomycotina</taxon>
        <taxon>Leotiomycetes</taxon>
        <taxon>Thelebolales</taxon>
        <taxon>Thelebolaceae</taxon>
        <taxon>Pseudogymnoascus</taxon>
    </lineage>
</organism>
<sequence>MAELTDLEGLELLHRDLVAQAEQRLPNIDRLWVQLETRLDEFRRLLDKAPRNEQSRKSLDSGRIQIQDEEYSINDDFKQGALMLADAVNLDELDAARIFFASQEDADVLGRSVLECSIIRFHQTRKYLLDCFRLVLQLSSANTDSDSDSNSDELEVQENIKSTFQTAVGLVLQTDNKAENGPSFVKKCLQSMADIKTWLQDLADRVNSANVLYQGQTDEFSETIEYQRVSLIQQHESLGSIVHWLVKARYSSVENFETVLGVLRQTDRFDNLLVHYFPATAAFISTFGSPEGSGSLQQARSLNRMILENKDKNNWTLQYVYAGVSVLWLGEYSGWYLDNQGNSPAVGVNLDDEKRTRSEQFAGFLKDGAFEFLLSLGADVKSGDWQDPARQGLRRWLQNKVPPMLQDSVPFSEFFQLALKEQLEAFIDAFITNMPDPLRKLRTEEQEQRQLSLTYEHDLDLERFLVIISYAFEQRPDAALAFWSDPDSNLAGFLQWASCRASTPLLSAFCEMLQAISEDDECATASHRFLLEESTTASGKLRRSQSLTWSQIFTDLTHYTSKLRNQPAPHQSTSYRAGKPGANEVESEPEETLMLESYLRLITRLCTGSEEARTFILKHPSFHLTGLLYELASSRIESRLRACAFTTLRSLLSQKSKEINDITWMSLDQWISGGHSTMPKVSLTMSTSASITSGIFEEISTGFEEPSSFIQFLTALLTPAEPSMGLNDDLPFPENLGSSKRMPGVDTYIDFVVGQIFVRKSRTAEIISQPQQRLLSLTCLDFISTCLSTFNEDLVVFANQSNVSVDSAIRASDLDTYVRLHPFSRTMEWMFNEKVMDALFQSVHEEISAVGNAAPSSPLVLSILAAIHVITLIMDLQPTYLDIIRPLNRQQATHTRSPVANAAYASFDDGVLSHLSVIVDLGLYCGSGHSELAVASLKLLQRFSTSPKLISPPVSNIGGRRDRNKAIAALEMGNDSERIARSLISEFESNIDMEEASESPAYNIKIHILDFVNACLQAMPNRPSIAHLLLGFRCESESLEVLPDSPFARDASLFHSIMKLAIQCPVQTEQNVIAPWLTRLKSKALQVMRTLWRSPISSQVVMVELRSHNFFTHLWTSEVIIGPQTISGLGLPNETYFGVIESQNDINDYLSQRSMLFQYVASELRRVSKDGSTSVRQQISNTLLGRTTIEDGTEIQNYTIFDMFDFMVVDPAAETFPISPYFKDLNFSVCLTGNPGEPHVYDVKRVEALLVLRQSEMKVAGYLQKPEDEAIFEAEALNLLRYLASQSNISRLHATWLETLEGWTQVVLMTVTVGDLEDTNKLRAILEAVLVVQSKLERHSSVNIEASQKLATLAKFLLFNIDFTSEPFRNDDVASLANERLSQLFSVSLKAIQSPISDSHFRETLYTICYKYLVGMSDMPRGLTTGRQYITQTIKSSGESLVAIICDDAYAGENTCRISALLLLGQIVELARKEDSSYINTTLSRINFIGLLVDSLQNILDEMQDLRTDEIDMYLSYVNAKLALLVQVSQTRSGATAVLGAGLFQIIRDSGVFSTDPDIGLDIADIDAIKKHYGLLLALMRVINCCVVSRGPQNEQTLAQAKKFVSENRLWMLSVFKRSARIGAAVNNELDEVVDELSDAYMLLISMSGFLDGHDEMKPLHESFKSFT</sequence>
<evidence type="ECO:0000256" key="1">
    <source>
        <dbReference type="ARBA" id="ARBA00004123"/>
    </source>
</evidence>
<proteinExistence type="inferred from homology"/>
<evidence type="ECO:0000313" key="7">
    <source>
        <dbReference type="Proteomes" id="UP000091956"/>
    </source>
</evidence>
<reference evidence="7" key="2">
    <citation type="journal article" date="2018" name="Nat. Commun.">
        <title>Extreme sensitivity to ultraviolet light in the fungal pathogen causing white-nose syndrome of bats.</title>
        <authorList>
            <person name="Palmer J.M."/>
            <person name="Drees K.P."/>
            <person name="Foster J.T."/>
            <person name="Lindner D.L."/>
        </authorList>
    </citation>
    <scope>NUCLEOTIDE SEQUENCE [LARGE SCALE GENOMIC DNA]</scope>
    <source>
        <strain evidence="7">UAMH 10579</strain>
    </source>
</reference>
<evidence type="ECO:0000256" key="2">
    <source>
        <dbReference type="ARBA" id="ARBA00005892"/>
    </source>
</evidence>
<gene>
    <name evidence="6" type="ORF">VE01_10849</name>
</gene>
<evidence type="ECO:0000256" key="3">
    <source>
        <dbReference type="ARBA" id="ARBA00022448"/>
    </source>
</evidence>
<comment type="subcellular location">
    <subcellularLocation>
        <location evidence="1">Nucleus</location>
    </subcellularLocation>
</comment>
<feature type="region of interest" description="Disordered" evidence="5">
    <location>
        <begin position="564"/>
        <end position="589"/>
    </location>
</feature>
<dbReference type="GO" id="GO:0044611">
    <property type="term" value="C:nuclear pore inner ring"/>
    <property type="evidence" value="ECO:0007669"/>
    <property type="project" value="TreeGrafter"/>
</dbReference>
<protein>
    <recommendedName>
        <fullName evidence="8">Nucleoporin</fullName>
    </recommendedName>
</protein>
<name>A0A2P6FH30_9PEZI</name>
<dbReference type="Pfam" id="PF11894">
    <property type="entry name" value="Nup192"/>
    <property type="match status" value="1"/>
</dbReference>
<dbReference type="Proteomes" id="UP000091956">
    <property type="component" value="Unassembled WGS sequence"/>
</dbReference>
<dbReference type="InterPro" id="IPR021827">
    <property type="entry name" value="Nup186/Nup192/Nup205"/>
</dbReference>
<evidence type="ECO:0000256" key="4">
    <source>
        <dbReference type="ARBA" id="ARBA00023242"/>
    </source>
</evidence>
<reference evidence="6 7" key="1">
    <citation type="submission" date="2016-03" db="EMBL/GenBank/DDBJ databases">
        <title>Comparative genomics of Pseudogymnoascus destructans, the fungus causing white-nose syndrome of bats.</title>
        <authorList>
            <person name="Palmer J.M."/>
            <person name="Drees K.P."/>
            <person name="Foster J.T."/>
            <person name="Lindner D.L."/>
        </authorList>
    </citation>
    <scope>NUCLEOTIDE SEQUENCE [LARGE SCALE GENOMIC DNA]</scope>
    <source>
        <strain evidence="6 7">UAMH 10579</strain>
    </source>
</reference>
<evidence type="ECO:0008006" key="8">
    <source>
        <dbReference type="Google" id="ProtNLM"/>
    </source>
</evidence>
<dbReference type="GO" id="GO:0006999">
    <property type="term" value="P:nuclear pore organization"/>
    <property type="evidence" value="ECO:0007669"/>
    <property type="project" value="TreeGrafter"/>
</dbReference>
<keyword evidence="4" id="KW-0539">Nucleus</keyword>
<accession>A0A2P6FH30</accession>